<evidence type="ECO:0000313" key="2">
    <source>
        <dbReference type="EMBL" id="EFO81403.1"/>
    </source>
</evidence>
<gene>
    <name evidence="2" type="ORF">OSCT_0685</name>
</gene>
<dbReference type="Proteomes" id="UP000054010">
    <property type="component" value="Unassembled WGS sequence"/>
</dbReference>
<feature type="transmembrane region" description="Helical" evidence="1">
    <location>
        <begin position="22"/>
        <end position="41"/>
    </location>
</feature>
<feature type="transmembrane region" description="Helical" evidence="1">
    <location>
        <begin position="241"/>
        <end position="262"/>
    </location>
</feature>
<proteinExistence type="predicted"/>
<feature type="transmembrane region" description="Helical" evidence="1">
    <location>
        <begin position="61"/>
        <end position="81"/>
    </location>
</feature>
<keyword evidence="3" id="KW-1185">Reference proteome</keyword>
<organism evidence="2 3">
    <name type="scientific">Oscillochloris trichoides DG-6</name>
    <dbReference type="NCBI Taxonomy" id="765420"/>
    <lineage>
        <taxon>Bacteria</taxon>
        <taxon>Bacillati</taxon>
        <taxon>Chloroflexota</taxon>
        <taxon>Chloroflexia</taxon>
        <taxon>Chloroflexales</taxon>
        <taxon>Chloroflexineae</taxon>
        <taxon>Oscillochloridaceae</taxon>
        <taxon>Oscillochloris</taxon>
    </lineage>
</organism>
<reference evidence="2 3" key="1">
    <citation type="journal article" date="2011" name="J. Bacteriol.">
        <title>Draft genome sequence of the anoxygenic filamentous phototrophic bacterium Oscillochloris trichoides subsp. DG-6.</title>
        <authorList>
            <person name="Kuznetsov B.B."/>
            <person name="Ivanovsky R.N."/>
            <person name="Keppen O.I."/>
            <person name="Sukhacheva M.V."/>
            <person name="Bumazhkin B.K."/>
            <person name="Patutina E.O."/>
            <person name="Beletsky A.V."/>
            <person name="Mardanov A.V."/>
            <person name="Baslerov R.V."/>
            <person name="Panteleeva A.N."/>
            <person name="Kolganova T.V."/>
            <person name="Ravin N.V."/>
            <person name="Skryabin K.G."/>
        </authorList>
    </citation>
    <scope>NUCLEOTIDE SEQUENCE [LARGE SCALE GENOMIC DNA]</scope>
    <source>
        <strain evidence="2 3">DG-6</strain>
    </source>
</reference>
<protein>
    <recommendedName>
        <fullName evidence="4">Type II secretion system protein GspF domain-containing protein</fullName>
    </recommendedName>
</protein>
<keyword evidence="1" id="KW-1133">Transmembrane helix</keyword>
<name>E1IBI4_9CHLR</name>
<dbReference type="AlphaFoldDB" id="E1IBI4"/>
<dbReference type="STRING" id="765420.OSCT_0685"/>
<dbReference type="eggNOG" id="ENOG5032P1B">
    <property type="taxonomic scope" value="Bacteria"/>
</dbReference>
<dbReference type="HOGENOM" id="CLU_088564_0_0_0"/>
<keyword evidence="1" id="KW-0472">Membrane</keyword>
<comment type="caution">
    <text evidence="2">The sequence shown here is derived from an EMBL/GenBank/DDBJ whole genome shotgun (WGS) entry which is preliminary data.</text>
</comment>
<accession>E1IBI4</accession>
<feature type="transmembrane region" description="Helical" evidence="1">
    <location>
        <begin position="87"/>
        <end position="107"/>
    </location>
</feature>
<dbReference type="EMBL" id="ADVR01000012">
    <property type="protein sequence ID" value="EFO81403.1"/>
    <property type="molecule type" value="Genomic_DNA"/>
</dbReference>
<evidence type="ECO:0000313" key="3">
    <source>
        <dbReference type="Proteomes" id="UP000054010"/>
    </source>
</evidence>
<evidence type="ECO:0008006" key="4">
    <source>
        <dbReference type="Google" id="ProtNLM"/>
    </source>
</evidence>
<evidence type="ECO:0000256" key="1">
    <source>
        <dbReference type="SAM" id="Phobius"/>
    </source>
</evidence>
<keyword evidence="1" id="KW-0812">Transmembrane</keyword>
<sequence>MWNLPWNHEEEHMETLLTTPGLAYYLAMLAASLMVGLGLVLRPSPVVVIGATPRLNPTLRLVAGQIAGATLAALLITSIIATDLRGMPRLLLGSLAIAAYLGVGIILPRREQLRREREAAVLRRLTPGLIGFIRVGMGSFESPSAILQRYVRQSSPRLTVMQELVESALALGQERRLRPFAALEAAARPRECRELSDVAAALAQSESEGSPVETVLAAQQATLELILQSEFKRMLRRRTMYLLLMVAISLVVGILINLLWIMTGGGSVFNPLGG</sequence>